<name>A0A421NYD4_9MOLU</name>
<reference evidence="5" key="1">
    <citation type="submission" date="2016-11" db="EMBL/GenBank/DDBJ databases">
        <title>Genome sequence of Candidatus Phytoplasma solani strain SA-1.</title>
        <authorList>
            <person name="Haryono M."/>
            <person name="Samarzija I."/>
            <person name="Seruga Music M."/>
            <person name="Hogenhout S."/>
            <person name="Kuo C.-H."/>
        </authorList>
    </citation>
    <scope>NUCLEOTIDE SEQUENCE [LARGE SCALE GENOMIC DNA]</scope>
    <source>
        <strain evidence="5">SA-1</strain>
    </source>
</reference>
<dbReference type="Proteomes" id="UP000283896">
    <property type="component" value="Unassembled WGS sequence"/>
</dbReference>
<evidence type="ECO:0000256" key="2">
    <source>
        <dbReference type="RuleBase" id="RU003616"/>
    </source>
</evidence>
<evidence type="ECO:0000313" key="5">
    <source>
        <dbReference type="Proteomes" id="UP000283896"/>
    </source>
</evidence>
<dbReference type="AlphaFoldDB" id="A0A421NYD4"/>
<dbReference type="Pfam" id="PF00011">
    <property type="entry name" value="HSP20"/>
    <property type="match status" value="1"/>
</dbReference>
<evidence type="ECO:0000313" key="4">
    <source>
        <dbReference type="EMBL" id="RMI88940.1"/>
    </source>
</evidence>
<dbReference type="InterPro" id="IPR002068">
    <property type="entry name" value="A-crystallin/Hsp20_dom"/>
</dbReference>
<feature type="domain" description="SHSP" evidence="3">
    <location>
        <begin position="17"/>
        <end position="130"/>
    </location>
</feature>
<dbReference type="KEGG" id="psol:S284_02640"/>
<dbReference type="STRING" id="69896.S284_02640"/>
<dbReference type="PROSITE" id="PS01031">
    <property type="entry name" value="SHSP"/>
    <property type="match status" value="1"/>
</dbReference>
<comment type="caution">
    <text evidence="4">The sequence shown here is derived from an EMBL/GenBank/DDBJ whole genome shotgun (WGS) entry which is preliminary data.</text>
</comment>
<keyword evidence="5" id="KW-1185">Reference proteome</keyword>
<dbReference type="InterPro" id="IPR008978">
    <property type="entry name" value="HSP20-like_chaperone"/>
</dbReference>
<protein>
    <submittedName>
        <fullName evidence="4">Hsp20 family chaperone</fullName>
    </submittedName>
</protein>
<dbReference type="OrthoDB" id="9811615at2"/>
<accession>A0A421NYD4</accession>
<sequence>MLFNLINQEKDLFDDLFFETKSIMKTDVQEKDNQYLITIELPGFKKEDVKVALQKGYLIVEAKTAQENEEKENNFLRKERLQGLFRRNFYLGEGFTLEDVKGTLEEGLLKLAITKKEKKEIEEKRYLELK</sequence>
<comment type="similarity">
    <text evidence="1 2">Belongs to the small heat shock protein (HSP20) family.</text>
</comment>
<dbReference type="InterPro" id="IPR031107">
    <property type="entry name" value="Small_HSP"/>
</dbReference>
<dbReference type="Gene3D" id="2.60.40.790">
    <property type="match status" value="1"/>
</dbReference>
<dbReference type="EMBL" id="MPBG01000002">
    <property type="protein sequence ID" value="RMI88940.1"/>
    <property type="molecule type" value="Genomic_DNA"/>
</dbReference>
<dbReference type="RefSeq" id="WP_023161386.1">
    <property type="nucleotide sequence ID" value="NC_022588.1"/>
</dbReference>
<proteinExistence type="inferred from homology"/>
<dbReference type="SUPFAM" id="SSF49764">
    <property type="entry name" value="HSP20-like chaperones"/>
    <property type="match status" value="1"/>
</dbReference>
<evidence type="ECO:0000259" key="3">
    <source>
        <dbReference type="PROSITE" id="PS01031"/>
    </source>
</evidence>
<dbReference type="PANTHER" id="PTHR11527">
    <property type="entry name" value="HEAT-SHOCK PROTEIN 20 FAMILY MEMBER"/>
    <property type="match status" value="1"/>
</dbReference>
<evidence type="ECO:0000256" key="1">
    <source>
        <dbReference type="PROSITE-ProRule" id="PRU00285"/>
    </source>
</evidence>
<gene>
    <name evidence="4" type="ORF">PSSA1_v1c1450</name>
</gene>
<organism evidence="4 5">
    <name type="scientific">Candidatus Phytoplasma solani</name>
    <dbReference type="NCBI Taxonomy" id="69896"/>
    <lineage>
        <taxon>Bacteria</taxon>
        <taxon>Bacillati</taxon>
        <taxon>Mycoplasmatota</taxon>
        <taxon>Mollicutes</taxon>
        <taxon>Acholeplasmatales</taxon>
        <taxon>Acholeplasmataceae</taxon>
        <taxon>Candidatus Phytoplasma</taxon>
        <taxon>16SrXII (Stolbur group)</taxon>
    </lineage>
</organism>